<accession>A0A4D4LMR3</accession>
<dbReference type="EMBL" id="BJHW01000003">
    <property type="protein sequence ID" value="GDY60590.1"/>
    <property type="molecule type" value="Genomic_DNA"/>
</dbReference>
<evidence type="ECO:0000313" key="1">
    <source>
        <dbReference type="EMBL" id="GDY60590.1"/>
    </source>
</evidence>
<dbReference type="Proteomes" id="UP000301309">
    <property type="component" value="Unassembled WGS sequence"/>
</dbReference>
<protein>
    <submittedName>
        <fullName evidence="1">Uncharacterized protein</fullName>
    </submittedName>
</protein>
<organism evidence="1 2">
    <name type="scientific">Streptomyces violaceusniger</name>
    <dbReference type="NCBI Taxonomy" id="68280"/>
    <lineage>
        <taxon>Bacteria</taxon>
        <taxon>Bacillati</taxon>
        <taxon>Actinomycetota</taxon>
        <taxon>Actinomycetes</taxon>
        <taxon>Kitasatosporales</taxon>
        <taxon>Streptomycetaceae</taxon>
        <taxon>Streptomyces</taxon>
        <taxon>Streptomyces violaceusniger group</taxon>
    </lineage>
</organism>
<dbReference type="AlphaFoldDB" id="A0A4D4LMR3"/>
<dbReference type="OrthoDB" id="9913754at2"/>
<comment type="caution">
    <text evidence="1">The sequence shown here is derived from an EMBL/GenBank/DDBJ whole genome shotgun (WGS) entry which is preliminary data.</text>
</comment>
<evidence type="ECO:0000313" key="2">
    <source>
        <dbReference type="Proteomes" id="UP000301309"/>
    </source>
</evidence>
<keyword evidence="2" id="KW-1185">Reference proteome</keyword>
<name>A0A4D4LMR3_STRVO</name>
<reference evidence="1 2" key="1">
    <citation type="journal article" date="2020" name="Int. J. Syst. Evol. Microbiol.">
        <title>Reclassification of Streptomyces castelarensis and Streptomyces sporoclivatus as later heterotypic synonyms of Streptomyces antimycoticus.</title>
        <authorList>
            <person name="Komaki H."/>
            <person name="Tamura T."/>
        </authorList>
    </citation>
    <scope>NUCLEOTIDE SEQUENCE [LARGE SCALE GENOMIC DNA]</scope>
    <source>
        <strain evidence="1 2">NBRC 13459</strain>
    </source>
</reference>
<dbReference type="RefSeq" id="WP_137982450.1">
    <property type="nucleotide sequence ID" value="NZ_BAAASO010000065.1"/>
</dbReference>
<gene>
    <name evidence="1" type="ORF">SVIO_112130</name>
</gene>
<sequence length="159" mass="17324">MLNSPTEPTAAYDGAPDLETEKDALVALSASLAGEHRTARALRELVLRKAALLDRFALADPGNVHAAALADTAAWELRTHDRAFGGRIGGSPPHAIEFADGRSRHYVCQEYEAHKDGRIVPVAQCNHHDNCPTSECAWGEGYWDRPEAQDPAMRSSNPR</sequence>
<proteinExistence type="predicted"/>